<feature type="region of interest" description="Disordered" evidence="1">
    <location>
        <begin position="202"/>
        <end position="248"/>
    </location>
</feature>
<organism evidence="2 3">
    <name type="scientific">Ensete ventricosum</name>
    <name type="common">Abyssinian banana</name>
    <name type="synonym">Musa ensete</name>
    <dbReference type="NCBI Taxonomy" id="4639"/>
    <lineage>
        <taxon>Eukaryota</taxon>
        <taxon>Viridiplantae</taxon>
        <taxon>Streptophyta</taxon>
        <taxon>Embryophyta</taxon>
        <taxon>Tracheophyta</taxon>
        <taxon>Spermatophyta</taxon>
        <taxon>Magnoliopsida</taxon>
        <taxon>Liliopsida</taxon>
        <taxon>Zingiberales</taxon>
        <taxon>Musaceae</taxon>
        <taxon>Ensete</taxon>
    </lineage>
</organism>
<feature type="compositionally biased region" description="Polar residues" evidence="1">
    <location>
        <begin position="218"/>
        <end position="240"/>
    </location>
</feature>
<dbReference type="AlphaFoldDB" id="A0AAV8R4F9"/>
<dbReference type="Proteomes" id="UP001222027">
    <property type="component" value="Unassembled WGS sequence"/>
</dbReference>
<comment type="caution">
    <text evidence="2">The sequence shown here is derived from an EMBL/GenBank/DDBJ whole genome shotgun (WGS) entry which is preliminary data.</text>
</comment>
<sequence>MSVIMLHQFLEKKSQNFQGSLTQSLLPCEGTGLRYKMLSCMCFQSYLAKRHTMEQHLEFSLAGFFMSKWELSSDSVVIVEVWSWLICRTGRKITITGSFFCFLPFLPASLGEKITSAPASTEFIRQIDLKVDFRIVYCLLGSHRKPNEVSHHISTAHALGHRAGPHAIQVGMGCLSNRLNLDGLISLRESYSSASRCSLQPVGKKSAADKEKKACEHANNSTGRAKSNPRSGCRNVQNSLLEEPTTCR</sequence>
<reference evidence="2 3" key="1">
    <citation type="submission" date="2022-12" db="EMBL/GenBank/DDBJ databases">
        <title>Chromosome-scale assembly of the Ensete ventricosum genome.</title>
        <authorList>
            <person name="Dussert Y."/>
            <person name="Stocks J."/>
            <person name="Wendawek A."/>
            <person name="Woldeyes F."/>
            <person name="Nichols R.A."/>
            <person name="Borrell J.S."/>
        </authorList>
    </citation>
    <scope>NUCLEOTIDE SEQUENCE [LARGE SCALE GENOMIC DNA]</scope>
    <source>
        <strain evidence="3">cv. Maze</strain>
        <tissue evidence="2">Seeds</tissue>
    </source>
</reference>
<accession>A0AAV8R4F9</accession>
<proteinExistence type="predicted"/>
<evidence type="ECO:0000313" key="3">
    <source>
        <dbReference type="Proteomes" id="UP001222027"/>
    </source>
</evidence>
<dbReference type="EMBL" id="JAQQAF010000005">
    <property type="protein sequence ID" value="KAJ8485913.1"/>
    <property type="molecule type" value="Genomic_DNA"/>
</dbReference>
<evidence type="ECO:0000256" key="1">
    <source>
        <dbReference type="SAM" id="MobiDB-lite"/>
    </source>
</evidence>
<keyword evidence="3" id="KW-1185">Reference proteome</keyword>
<gene>
    <name evidence="2" type="ORF">OPV22_018398</name>
</gene>
<protein>
    <submittedName>
        <fullName evidence="2">Uncharacterized protein</fullName>
    </submittedName>
</protein>
<name>A0AAV8R4F9_ENSVE</name>
<feature type="compositionally biased region" description="Basic and acidic residues" evidence="1">
    <location>
        <begin position="206"/>
        <end position="216"/>
    </location>
</feature>
<evidence type="ECO:0000313" key="2">
    <source>
        <dbReference type="EMBL" id="KAJ8485913.1"/>
    </source>
</evidence>